<gene>
    <name evidence="1" type="ORF">C1645_835186</name>
</gene>
<dbReference type="Proteomes" id="UP000265703">
    <property type="component" value="Unassembled WGS sequence"/>
</dbReference>
<reference evidence="1 2" key="1">
    <citation type="submission" date="2018-06" db="EMBL/GenBank/DDBJ databases">
        <title>Comparative genomics reveals the genomic features of Rhizophagus irregularis, R. cerebriforme, R. diaphanum and Gigaspora rosea, and their symbiotic lifestyle signature.</title>
        <authorList>
            <person name="Morin E."/>
            <person name="San Clemente H."/>
            <person name="Chen E.C.H."/>
            <person name="De La Providencia I."/>
            <person name="Hainaut M."/>
            <person name="Kuo A."/>
            <person name="Kohler A."/>
            <person name="Murat C."/>
            <person name="Tang N."/>
            <person name="Roy S."/>
            <person name="Loubradou J."/>
            <person name="Henrissat B."/>
            <person name="Grigoriev I.V."/>
            <person name="Corradi N."/>
            <person name="Roux C."/>
            <person name="Martin F.M."/>
        </authorList>
    </citation>
    <scope>NUCLEOTIDE SEQUENCE [LARGE SCALE GENOMIC DNA]</scope>
    <source>
        <strain evidence="1 2">DAOM 227022</strain>
    </source>
</reference>
<dbReference type="OrthoDB" id="2308976at2759"/>
<dbReference type="AlphaFoldDB" id="A0A397SIE7"/>
<keyword evidence="2" id="KW-1185">Reference proteome</keyword>
<comment type="caution">
    <text evidence="1">The sequence shown here is derived from an EMBL/GenBank/DDBJ whole genome shotgun (WGS) entry which is preliminary data.</text>
</comment>
<evidence type="ECO:0000313" key="1">
    <source>
        <dbReference type="EMBL" id="RIA82561.1"/>
    </source>
</evidence>
<protein>
    <recommendedName>
        <fullName evidence="3">HNH nuclease domain-containing protein</fullName>
    </recommendedName>
</protein>
<dbReference type="Gene3D" id="3.90.75.20">
    <property type="match status" value="1"/>
</dbReference>
<sequence length="358" mass="41153">MRHWKALYLLYLINPNVSNFGRIKNNKVVRAFISNPENKPYVNHINGIKYDNWVVNLEWITPKENAECRVHPNPSRNTRRIVQKTLDRNVIQIWDSIRFASDTLNIAEWRDIEFDSQKFRVSSFGRIQLANGMITQGSLHIGYLMVRGKHVHHLCTRKENAQHAVHLGLWRQCAVMQIFDDGSTREFSSLAEAQHVTGIKSSNISLGVRQSANITCLWNGNDVRVLENSPSYKGNIDGGHKTEIQGNLMISGKTHNQNWFVTQDTDCIMMGNKYKLDVGIWFNRPNHNQLYKSFVNICPPPDVYIEVFYNHDPDRGFALEKLNVIRQNNLMIEYIGITLPDSQGPFRQNPNPGVASVL</sequence>
<evidence type="ECO:0000313" key="2">
    <source>
        <dbReference type="Proteomes" id="UP000265703"/>
    </source>
</evidence>
<proteinExistence type="predicted"/>
<dbReference type="EMBL" id="QKYT01000654">
    <property type="protein sequence ID" value="RIA82561.1"/>
    <property type="molecule type" value="Genomic_DNA"/>
</dbReference>
<evidence type="ECO:0008006" key="3">
    <source>
        <dbReference type="Google" id="ProtNLM"/>
    </source>
</evidence>
<organism evidence="1 2">
    <name type="scientific">Glomus cerebriforme</name>
    <dbReference type="NCBI Taxonomy" id="658196"/>
    <lineage>
        <taxon>Eukaryota</taxon>
        <taxon>Fungi</taxon>
        <taxon>Fungi incertae sedis</taxon>
        <taxon>Mucoromycota</taxon>
        <taxon>Glomeromycotina</taxon>
        <taxon>Glomeromycetes</taxon>
        <taxon>Glomerales</taxon>
        <taxon>Glomeraceae</taxon>
        <taxon>Glomus</taxon>
    </lineage>
</organism>
<dbReference type="InterPro" id="IPR044925">
    <property type="entry name" value="His-Me_finger_sf"/>
</dbReference>
<accession>A0A397SIE7</accession>
<name>A0A397SIE7_9GLOM</name>
<dbReference type="STRING" id="658196.A0A397SIE7"/>
<dbReference type="SUPFAM" id="SSF54060">
    <property type="entry name" value="His-Me finger endonucleases"/>
    <property type="match status" value="1"/>
</dbReference>